<organism evidence="2 3">
    <name type="scientific">Hymenobacter guriensis</name>
    <dbReference type="NCBI Taxonomy" id="2793065"/>
    <lineage>
        <taxon>Bacteria</taxon>
        <taxon>Pseudomonadati</taxon>
        <taxon>Bacteroidota</taxon>
        <taxon>Cytophagia</taxon>
        <taxon>Cytophagales</taxon>
        <taxon>Hymenobacteraceae</taxon>
        <taxon>Hymenobacter</taxon>
    </lineage>
</organism>
<dbReference type="Pfam" id="PF03358">
    <property type="entry name" value="FMN_red"/>
    <property type="match status" value="1"/>
</dbReference>
<dbReference type="Gene3D" id="3.40.50.360">
    <property type="match status" value="1"/>
</dbReference>
<dbReference type="SUPFAM" id="SSF52218">
    <property type="entry name" value="Flavoproteins"/>
    <property type="match status" value="1"/>
</dbReference>
<name>A0ABS0KW10_9BACT</name>
<reference evidence="2 3" key="1">
    <citation type="submission" date="2020-11" db="EMBL/GenBank/DDBJ databases">
        <title>Hymenobacter sp.</title>
        <authorList>
            <person name="Kim M.K."/>
        </authorList>
    </citation>
    <scope>NUCLEOTIDE SEQUENCE [LARGE SCALE GENOMIC DNA]</scope>
    <source>
        <strain evidence="2 3">BT594</strain>
    </source>
</reference>
<proteinExistence type="predicted"/>
<evidence type="ECO:0000313" key="3">
    <source>
        <dbReference type="Proteomes" id="UP000601099"/>
    </source>
</evidence>
<evidence type="ECO:0000259" key="1">
    <source>
        <dbReference type="Pfam" id="PF03358"/>
    </source>
</evidence>
<keyword evidence="3" id="KW-1185">Reference proteome</keyword>
<protein>
    <submittedName>
        <fullName evidence="2">NAD(P)H-dependent oxidoreductase</fullName>
    </submittedName>
</protein>
<dbReference type="RefSeq" id="WP_196953076.1">
    <property type="nucleotide sequence ID" value="NZ_JADWYK010000001.1"/>
</dbReference>
<dbReference type="InterPro" id="IPR050712">
    <property type="entry name" value="NAD(P)H-dep_reductase"/>
</dbReference>
<dbReference type="Proteomes" id="UP000601099">
    <property type="component" value="Unassembled WGS sequence"/>
</dbReference>
<dbReference type="PANTHER" id="PTHR30543">
    <property type="entry name" value="CHROMATE REDUCTASE"/>
    <property type="match status" value="1"/>
</dbReference>
<evidence type="ECO:0000313" key="2">
    <source>
        <dbReference type="EMBL" id="MBG8552020.1"/>
    </source>
</evidence>
<sequence length="175" mass="18839">MITLISGTNRPNSRARQVTNLYAQLLTELGAPHQILDLVALPPAFLTEALYHNTGQHEEFNQLARLAEEADTLVFVVPEYNCSFPGALKGFIDGLPYPGGIRGKKAALVGLGTGQQGGLLALSHLTDVLMYLGTIVLPARVRLPGIDAHLTPDGQLTQPLLLQLLREQAAQVAAW</sequence>
<dbReference type="InterPro" id="IPR005025">
    <property type="entry name" value="FMN_Rdtase-like_dom"/>
</dbReference>
<accession>A0ABS0KW10</accession>
<feature type="domain" description="NADPH-dependent FMN reductase-like" evidence="1">
    <location>
        <begin position="2"/>
        <end position="139"/>
    </location>
</feature>
<comment type="caution">
    <text evidence="2">The sequence shown here is derived from an EMBL/GenBank/DDBJ whole genome shotgun (WGS) entry which is preliminary data.</text>
</comment>
<dbReference type="InterPro" id="IPR029039">
    <property type="entry name" value="Flavoprotein-like_sf"/>
</dbReference>
<dbReference type="PANTHER" id="PTHR30543:SF21">
    <property type="entry name" value="NAD(P)H-DEPENDENT FMN REDUCTASE LOT6"/>
    <property type="match status" value="1"/>
</dbReference>
<dbReference type="EMBL" id="JADWYK010000001">
    <property type="protein sequence ID" value="MBG8552020.1"/>
    <property type="molecule type" value="Genomic_DNA"/>
</dbReference>
<gene>
    <name evidence="2" type="ORF">I5L79_00585</name>
</gene>